<keyword evidence="3" id="KW-1185">Reference proteome</keyword>
<feature type="transmembrane region" description="Helical" evidence="1">
    <location>
        <begin position="12"/>
        <end position="30"/>
    </location>
</feature>
<dbReference type="InterPro" id="IPR029787">
    <property type="entry name" value="Nucleotide_cyclase"/>
</dbReference>
<evidence type="ECO:0000313" key="2">
    <source>
        <dbReference type="EMBL" id="KRL08764.1"/>
    </source>
</evidence>
<gene>
    <name evidence="2" type="ORF">FD09_GL001531</name>
</gene>
<evidence type="ECO:0000313" key="3">
    <source>
        <dbReference type="Proteomes" id="UP000051330"/>
    </source>
</evidence>
<dbReference type="RefSeq" id="WP_057822351.1">
    <property type="nucleotide sequence ID" value="NZ_AZEC01000020.1"/>
</dbReference>
<keyword evidence="1" id="KW-0472">Membrane</keyword>
<accession>A0A0R1MLN6</accession>
<dbReference type="SUPFAM" id="SSF55073">
    <property type="entry name" value="Nucleotide cyclase"/>
    <property type="match status" value="1"/>
</dbReference>
<feature type="transmembrane region" description="Helical" evidence="1">
    <location>
        <begin position="86"/>
        <end position="107"/>
    </location>
</feature>
<comment type="caution">
    <text evidence="2">The sequence shown here is derived from an EMBL/GenBank/DDBJ whole genome shotgun (WGS) entry which is preliminary data.</text>
</comment>
<dbReference type="InterPro" id="IPR043128">
    <property type="entry name" value="Rev_trsase/Diguanyl_cyclase"/>
</dbReference>
<protein>
    <submittedName>
        <fullName evidence="2">GGDEF domain protein</fullName>
    </submittedName>
</protein>
<dbReference type="STRING" id="1423792.FD09_GL001531"/>
<sequence length="283" mass="31844">MKAQQLGLKTDLYLQGFLFLFAITAIFMGITSGQMLLNTIYLGVTLLLVVFTYFLGLTFGLITNMVFIFAQGTIMVYQNVLQDQAVSLVMVFWLVMPLLLSVTYHGLAQRALQMQQEISHLTVSLDHYSAFDKDTKLRTTVAYYEDAAVFLETGRRFSIPVSTIALRLRYLSELRQLLTKEQFADLLRTISATLRSATRTNDVVYYIDRQTPTWAVLLYTSKAGARIAADRIRTSFAKQLANIPDMPDVDVSLIIGIASSVDDEIKDAGDLMHAAMKETEYDV</sequence>
<keyword evidence="1" id="KW-0812">Transmembrane</keyword>
<keyword evidence="1" id="KW-1133">Transmembrane helix</keyword>
<dbReference type="Proteomes" id="UP000051330">
    <property type="component" value="Unassembled WGS sequence"/>
</dbReference>
<reference evidence="2 3" key="1">
    <citation type="journal article" date="2015" name="Genome Announc.">
        <title>Expanding the biotechnology potential of lactobacilli through comparative genomics of 213 strains and associated genera.</title>
        <authorList>
            <person name="Sun Z."/>
            <person name="Harris H.M."/>
            <person name="McCann A."/>
            <person name="Guo C."/>
            <person name="Argimon S."/>
            <person name="Zhang W."/>
            <person name="Yang X."/>
            <person name="Jeffery I.B."/>
            <person name="Cooney J.C."/>
            <person name="Kagawa T.F."/>
            <person name="Liu W."/>
            <person name="Song Y."/>
            <person name="Salvetti E."/>
            <person name="Wrobel A."/>
            <person name="Rasinkangas P."/>
            <person name="Parkhill J."/>
            <person name="Rea M.C."/>
            <person name="O'Sullivan O."/>
            <person name="Ritari J."/>
            <person name="Douillard F.P."/>
            <person name="Paul Ross R."/>
            <person name="Yang R."/>
            <person name="Briner A.E."/>
            <person name="Felis G.E."/>
            <person name="de Vos W.M."/>
            <person name="Barrangou R."/>
            <person name="Klaenhammer T.R."/>
            <person name="Caufield P.W."/>
            <person name="Cui Y."/>
            <person name="Zhang H."/>
            <person name="O'Toole P.W."/>
        </authorList>
    </citation>
    <scope>NUCLEOTIDE SEQUENCE [LARGE SCALE GENOMIC DNA]</scope>
    <source>
        <strain evidence="2 3">DSM 12744</strain>
    </source>
</reference>
<name>A0A0R1MLN6_9LACO</name>
<dbReference type="AlphaFoldDB" id="A0A0R1MLN6"/>
<dbReference type="Gene3D" id="3.30.70.270">
    <property type="match status" value="1"/>
</dbReference>
<evidence type="ECO:0000256" key="1">
    <source>
        <dbReference type="SAM" id="Phobius"/>
    </source>
</evidence>
<dbReference type="OrthoDB" id="2157599at2"/>
<dbReference type="PATRIC" id="fig|1423792.3.peg.1548"/>
<organism evidence="2 3">
    <name type="scientific">Schleiferilactobacillus perolens DSM 12744</name>
    <dbReference type="NCBI Taxonomy" id="1423792"/>
    <lineage>
        <taxon>Bacteria</taxon>
        <taxon>Bacillati</taxon>
        <taxon>Bacillota</taxon>
        <taxon>Bacilli</taxon>
        <taxon>Lactobacillales</taxon>
        <taxon>Lactobacillaceae</taxon>
        <taxon>Schleiferilactobacillus</taxon>
    </lineage>
</organism>
<proteinExistence type="predicted"/>
<dbReference type="EMBL" id="AZEC01000020">
    <property type="protein sequence ID" value="KRL08764.1"/>
    <property type="molecule type" value="Genomic_DNA"/>
</dbReference>